<dbReference type="PANTHER" id="PTHR11135:SF1">
    <property type="entry name" value="PROTEIN YHCC"/>
    <property type="match status" value="1"/>
</dbReference>
<keyword evidence="3" id="KW-0949">S-adenosyl-L-methionine</keyword>
<keyword evidence="4" id="KW-0479">Metal-binding</keyword>
<dbReference type="InterPro" id="IPR058240">
    <property type="entry name" value="rSAM_sf"/>
</dbReference>
<name>A0A174SZ35_9FIRM</name>
<evidence type="ECO:0000256" key="6">
    <source>
        <dbReference type="ARBA" id="ARBA00023014"/>
    </source>
</evidence>
<dbReference type="STRING" id="88431.ERS852423_02056"/>
<evidence type="ECO:0000256" key="4">
    <source>
        <dbReference type="ARBA" id="ARBA00022723"/>
    </source>
</evidence>
<dbReference type="PROSITE" id="PS51918">
    <property type="entry name" value="RADICAL_SAM"/>
    <property type="match status" value="1"/>
</dbReference>
<evidence type="ECO:0000259" key="7">
    <source>
        <dbReference type="PROSITE" id="PS51918"/>
    </source>
</evidence>
<dbReference type="Gene3D" id="3.80.30.20">
    <property type="entry name" value="tm_1862 like domain"/>
    <property type="match status" value="1"/>
</dbReference>
<dbReference type="RefSeq" id="WP_055284273.1">
    <property type="nucleotide sequence ID" value="NZ_CZAY01000021.1"/>
</dbReference>
<reference evidence="8 9" key="1">
    <citation type="submission" date="2015-09" db="EMBL/GenBank/DDBJ databases">
        <authorList>
            <consortium name="Pathogen Informatics"/>
        </authorList>
    </citation>
    <scope>NUCLEOTIDE SEQUENCE [LARGE SCALE GENOMIC DNA]</scope>
    <source>
        <strain evidence="8 9">2789STDY5834914</strain>
    </source>
</reference>
<protein>
    <submittedName>
        <fullName evidence="8">Coproporphyrinogen III oxidase</fullName>
    </submittedName>
</protein>
<comment type="cofactor">
    <cofactor evidence="1">
        <name>[4Fe-4S] cluster</name>
        <dbReference type="ChEBI" id="CHEBI:49883"/>
    </cofactor>
</comment>
<dbReference type="InterPro" id="IPR007197">
    <property type="entry name" value="rSAM"/>
</dbReference>
<dbReference type="SUPFAM" id="SSF102114">
    <property type="entry name" value="Radical SAM enzymes"/>
    <property type="match status" value="1"/>
</dbReference>
<dbReference type="Pfam" id="PF16199">
    <property type="entry name" value="Radical_SAM_C"/>
    <property type="match status" value="1"/>
</dbReference>
<dbReference type="GO" id="GO:0051539">
    <property type="term" value="F:4 iron, 4 sulfur cluster binding"/>
    <property type="evidence" value="ECO:0007669"/>
    <property type="project" value="UniProtKB-KW"/>
</dbReference>
<dbReference type="GO" id="GO:0003824">
    <property type="term" value="F:catalytic activity"/>
    <property type="evidence" value="ECO:0007669"/>
    <property type="project" value="InterPro"/>
</dbReference>
<evidence type="ECO:0000256" key="5">
    <source>
        <dbReference type="ARBA" id="ARBA00023004"/>
    </source>
</evidence>
<feature type="domain" description="Radical SAM core" evidence="7">
    <location>
        <begin position="17"/>
        <end position="257"/>
    </location>
</feature>
<dbReference type="InterPro" id="IPR023404">
    <property type="entry name" value="rSAM_horseshoe"/>
</dbReference>
<dbReference type="Pfam" id="PF04055">
    <property type="entry name" value="Radical_SAM"/>
    <property type="match status" value="1"/>
</dbReference>
<dbReference type="SMART" id="SM00729">
    <property type="entry name" value="Elp3"/>
    <property type="match status" value="1"/>
</dbReference>
<dbReference type="InterPro" id="IPR006638">
    <property type="entry name" value="Elp3/MiaA/NifB-like_rSAM"/>
</dbReference>
<evidence type="ECO:0000256" key="2">
    <source>
        <dbReference type="ARBA" id="ARBA00022485"/>
    </source>
</evidence>
<sequence length="316" mass="36744">MDKSEKYYPYSQYLKERYGEKVYKLPVNLPVSCPNRINGNGCSFCAEKGTGFEAMDSAVSVTEQLLRTRDYIEKRYHAHKFIAYFQNFTNTFLPLEIFRSYIEEASRVPDIVEIAVSTRPDCIRDDYLDVLHTVREKTGIQITVELGLQTVNYHTLKQISRGHSLAEFIDAVLHINKYSFDICTHVILNLPGDDLDDSIETAKILSALPVQIVKAHSLYIAKNTKLCEAYENGTISLCKKEEYLNRLILFLEYLRPDIAIERLFSRIPEKDAVFCNWDTSWWKLRDELFEIMTERQSYQGKAFHYLNGSALRMLKQ</sequence>
<gene>
    <name evidence="8" type="ORF">ERS852526_02576</name>
</gene>
<evidence type="ECO:0000313" key="8">
    <source>
        <dbReference type="EMBL" id="CUQ01561.1"/>
    </source>
</evidence>
<dbReference type="SFLD" id="SFLDG01086">
    <property type="entry name" value="elongater_protein-like"/>
    <property type="match status" value="1"/>
</dbReference>
<dbReference type="SFLD" id="SFLDS00029">
    <property type="entry name" value="Radical_SAM"/>
    <property type="match status" value="1"/>
</dbReference>
<dbReference type="SFLD" id="SFLDG01091">
    <property type="entry name" value="uncharacterized_CHP01210-like"/>
    <property type="match status" value="1"/>
</dbReference>
<evidence type="ECO:0000256" key="3">
    <source>
        <dbReference type="ARBA" id="ARBA00022691"/>
    </source>
</evidence>
<dbReference type="InterPro" id="IPR005911">
    <property type="entry name" value="YhcC-like"/>
</dbReference>
<dbReference type="Proteomes" id="UP000095485">
    <property type="component" value="Unassembled WGS sequence"/>
</dbReference>
<dbReference type="GeneID" id="96229854"/>
<dbReference type="NCBIfam" id="TIGR01212">
    <property type="entry name" value="TIGR01212 family radical SAM protein"/>
    <property type="match status" value="1"/>
</dbReference>
<dbReference type="AlphaFoldDB" id="A0A174SZ35"/>
<keyword evidence="2" id="KW-0004">4Fe-4S</keyword>
<evidence type="ECO:0000256" key="1">
    <source>
        <dbReference type="ARBA" id="ARBA00001966"/>
    </source>
</evidence>
<dbReference type="InterPro" id="IPR039661">
    <property type="entry name" value="ELP3"/>
</dbReference>
<keyword evidence="6" id="KW-0411">Iron-sulfur</keyword>
<evidence type="ECO:0000313" key="9">
    <source>
        <dbReference type="Proteomes" id="UP000095485"/>
    </source>
</evidence>
<proteinExistence type="predicted"/>
<accession>A0A174SZ35</accession>
<organism evidence="8 9">
    <name type="scientific">Dorea longicatena</name>
    <dbReference type="NCBI Taxonomy" id="88431"/>
    <lineage>
        <taxon>Bacteria</taxon>
        <taxon>Bacillati</taxon>
        <taxon>Bacillota</taxon>
        <taxon>Clostridia</taxon>
        <taxon>Lachnospirales</taxon>
        <taxon>Lachnospiraceae</taxon>
        <taxon>Dorea</taxon>
    </lineage>
</organism>
<dbReference type="PANTHER" id="PTHR11135">
    <property type="entry name" value="HISTONE ACETYLTRANSFERASE-RELATED"/>
    <property type="match status" value="1"/>
</dbReference>
<keyword evidence="5" id="KW-0408">Iron</keyword>
<dbReference type="GO" id="GO:0046872">
    <property type="term" value="F:metal ion binding"/>
    <property type="evidence" value="ECO:0007669"/>
    <property type="project" value="UniProtKB-KW"/>
</dbReference>
<dbReference type="InterPro" id="IPR032432">
    <property type="entry name" value="Radical_SAM_C"/>
</dbReference>
<dbReference type="EMBL" id="CZAY01000021">
    <property type="protein sequence ID" value="CUQ01561.1"/>
    <property type="molecule type" value="Genomic_DNA"/>
</dbReference>
<dbReference type="OrthoDB" id="9801689at2"/>